<accession>A0ABY9P6Y5</accession>
<proteinExistence type="predicted"/>
<sequence length="177" mass="20148">MPIRNYNGSGDWSVEAVQSRYLKHCARLKIQASRALEPLTDRTADTIRIYPIMEPVIEGIAAGDPACMVLGVEFIEQDARFPFGRILKSRAARALRGCELPDALKTRIRYRVADMLAAGNTPREFKEYARLLRKIGFDGLWPRMSASAPAGNEYAMRYFNYFRAIHERSPAVIPRKR</sequence>
<dbReference type="RefSeq" id="WP_250443344.1">
    <property type="nucleotide sequence ID" value="NZ_CP133568.1"/>
</dbReference>
<evidence type="ECO:0000313" key="1">
    <source>
        <dbReference type="EMBL" id="WMT02749.1"/>
    </source>
</evidence>
<keyword evidence="2" id="KW-1185">Reference proteome</keyword>
<organism evidence="1 2">
    <name type="scientific">Lysobacter yananisis</name>
    <dbReference type="NCBI Taxonomy" id="1003114"/>
    <lineage>
        <taxon>Bacteria</taxon>
        <taxon>Pseudomonadati</taxon>
        <taxon>Pseudomonadota</taxon>
        <taxon>Gammaproteobacteria</taxon>
        <taxon>Lysobacterales</taxon>
        <taxon>Lysobacteraceae</taxon>
        <taxon>Lysobacter</taxon>
    </lineage>
</organism>
<reference evidence="1 2" key="1">
    <citation type="submission" date="2023-08" db="EMBL/GenBank/DDBJ databases">
        <title>The whole genome sequence of Lysobacter yananisis.</title>
        <authorList>
            <person name="Sun H."/>
        </authorList>
    </citation>
    <scope>NUCLEOTIDE SEQUENCE [LARGE SCALE GENOMIC DNA]</scope>
    <source>
        <strain evidence="1 2">SNNU513</strain>
    </source>
</reference>
<name>A0ABY9P6Y5_9GAMM</name>
<protein>
    <submittedName>
        <fullName evidence="1">Uncharacterized protein</fullName>
    </submittedName>
</protein>
<gene>
    <name evidence="1" type="ORF">RDV84_22745</name>
</gene>
<dbReference type="EMBL" id="CP133568">
    <property type="protein sequence ID" value="WMT02749.1"/>
    <property type="molecule type" value="Genomic_DNA"/>
</dbReference>
<dbReference type="Proteomes" id="UP001229313">
    <property type="component" value="Chromosome"/>
</dbReference>
<evidence type="ECO:0000313" key="2">
    <source>
        <dbReference type="Proteomes" id="UP001229313"/>
    </source>
</evidence>